<dbReference type="GO" id="GO:0004467">
    <property type="term" value="F:long-chain fatty acid-CoA ligase activity"/>
    <property type="evidence" value="ECO:0007669"/>
    <property type="project" value="UniProtKB-EC"/>
</dbReference>
<keyword evidence="3" id="KW-0443">Lipid metabolism</keyword>
<proteinExistence type="predicted"/>
<dbReference type="GO" id="GO:0005783">
    <property type="term" value="C:endoplasmic reticulum"/>
    <property type="evidence" value="ECO:0007669"/>
    <property type="project" value="TreeGrafter"/>
</dbReference>
<comment type="caution">
    <text evidence="7">The sequence shown here is derived from an EMBL/GenBank/DDBJ whole genome shotgun (WGS) entry which is preliminary data.</text>
</comment>
<name>A0A3S5B4M7_9PLAT</name>
<dbReference type="InterPro" id="IPR042099">
    <property type="entry name" value="ANL_N_sf"/>
</dbReference>
<evidence type="ECO:0000256" key="3">
    <source>
        <dbReference type="ARBA" id="ARBA00022832"/>
    </source>
</evidence>
<evidence type="ECO:0000313" key="7">
    <source>
        <dbReference type="EMBL" id="VEL36240.1"/>
    </source>
</evidence>
<organism evidence="7 8">
    <name type="scientific">Protopolystoma xenopodis</name>
    <dbReference type="NCBI Taxonomy" id="117903"/>
    <lineage>
        <taxon>Eukaryota</taxon>
        <taxon>Metazoa</taxon>
        <taxon>Spiralia</taxon>
        <taxon>Lophotrochozoa</taxon>
        <taxon>Platyhelminthes</taxon>
        <taxon>Monogenea</taxon>
        <taxon>Polyopisthocotylea</taxon>
        <taxon>Polystomatidea</taxon>
        <taxon>Polystomatidae</taxon>
        <taxon>Protopolystoma</taxon>
    </lineage>
</organism>
<dbReference type="GO" id="GO:0016020">
    <property type="term" value="C:membrane"/>
    <property type="evidence" value="ECO:0007669"/>
    <property type="project" value="TreeGrafter"/>
</dbReference>
<dbReference type="Proteomes" id="UP000784294">
    <property type="component" value="Unassembled WGS sequence"/>
</dbReference>
<accession>A0A3S5B4M7</accession>
<dbReference type="OrthoDB" id="1700726at2759"/>
<keyword evidence="4" id="KW-0067">ATP-binding</keyword>
<sequence length="100" mass="10954">MLDEPYYRKLRSDWGGRIEFLITGSAFLPKEIFSFLRAAFNCTVIEGYGATETGGPVTVTLAHETRGEVVGPPATSCRIKLADVPDMALVAFRDNKGEVN</sequence>
<evidence type="ECO:0000256" key="1">
    <source>
        <dbReference type="ARBA" id="ARBA00022598"/>
    </source>
</evidence>
<dbReference type="SUPFAM" id="SSF56801">
    <property type="entry name" value="Acetyl-CoA synthetase-like"/>
    <property type="match status" value="1"/>
</dbReference>
<dbReference type="EC" id="6.2.1.3" evidence="5"/>
<dbReference type="Gene3D" id="3.40.50.12780">
    <property type="entry name" value="N-terminal domain of ligase-like"/>
    <property type="match status" value="1"/>
</dbReference>
<dbReference type="GO" id="GO:0005524">
    <property type="term" value="F:ATP binding"/>
    <property type="evidence" value="ECO:0007669"/>
    <property type="project" value="UniProtKB-KW"/>
</dbReference>
<dbReference type="Pfam" id="PF00501">
    <property type="entry name" value="AMP-binding"/>
    <property type="match status" value="1"/>
</dbReference>
<dbReference type="AlphaFoldDB" id="A0A3S5B4M7"/>
<protein>
    <recommendedName>
        <fullName evidence="5">long-chain-fatty-acid--CoA ligase</fullName>
        <ecNumber evidence="5">6.2.1.3</ecNumber>
    </recommendedName>
</protein>
<dbReference type="PANTHER" id="PTHR43272">
    <property type="entry name" value="LONG-CHAIN-FATTY-ACID--COA LIGASE"/>
    <property type="match status" value="1"/>
</dbReference>
<keyword evidence="8" id="KW-1185">Reference proteome</keyword>
<keyword evidence="2" id="KW-0547">Nucleotide-binding</keyword>
<dbReference type="InterPro" id="IPR000873">
    <property type="entry name" value="AMP-dep_synth/lig_dom"/>
</dbReference>
<keyword evidence="3" id="KW-0276">Fatty acid metabolism</keyword>
<dbReference type="PANTHER" id="PTHR43272:SF33">
    <property type="entry name" value="AMP-BINDING DOMAIN-CONTAINING PROTEIN-RELATED"/>
    <property type="match status" value="1"/>
</dbReference>
<evidence type="ECO:0000259" key="6">
    <source>
        <dbReference type="Pfam" id="PF00501"/>
    </source>
</evidence>
<evidence type="ECO:0000256" key="2">
    <source>
        <dbReference type="ARBA" id="ARBA00022741"/>
    </source>
</evidence>
<keyword evidence="1" id="KW-0436">Ligase</keyword>
<evidence type="ECO:0000256" key="4">
    <source>
        <dbReference type="ARBA" id="ARBA00022840"/>
    </source>
</evidence>
<evidence type="ECO:0000256" key="5">
    <source>
        <dbReference type="ARBA" id="ARBA00026121"/>
    </source>
</evidence>
<feature type="domain" description="AMP-dependent synthetase/ligase" evidence="6">
    <location>
        <begin position="13"/>
        <end position="99"/>
    </location>
</feature>
<gene>
    <name evidence="7" type="ORF">PXEA_LOCUS29680</name>
</gene>
<evidence type="ECO:0000313" key="8">
    <source>
        <dbReference type="Proteomes" id="UP000784294"/>
    </source>
</evidence>
<reference evidence="7" key="1">
    <citation type="submission" date="2018-11" db="EMBL/GenBank/DDBJ databases">
        <authorList>
            <consortium name="Pathogen Informatics"/>
        </authorList>
    </citation>
    <scope>NUCLEOTIDE SEQUENCE</scope>
</reference>
<dbReference type="EMBL" id="CAAALY010251736">
    <property type="protein sequence ID" value="VEL36240.1"/>
    <property type="molecule type" value="Genomic_DNA"/>
</dbReference>